<sequence>MLHRLKFSSRNNKRERKKMRDRSLYFIKKRQFAKNLGKTTANKASLLAWQFETLILSGEKYDSQQLQYK</sequence>
<dbReference type="RefSeq" id="WP_198303113.1">
    <property type="nucleotide sequence ID" value="NZ_JABULY010000001.1"/>
</dbReference>
<dbReference type="EMBL" id="JABUMC010000012">
    <property type="protein sequence ID" value="MBV6546930.1"/>
    <property type="molecule type" value="Genomic_DNA"/>
</dbReference>
<comment type="caution">
    <text evidence="2">The sequence shown here is derived from an EMBL/GenBank/DDBJ whole genome shotgun (WGS) entry which is preliminary data.</text>
</comment>
<dbReference type="AlphaFoldDB" id="A0A949WG58"/>
<proteinExistence type="predicted"/>
<protein>
    <submittedName>
        <fullName evidence="2">Uncharacterized protein</fullName>
    </submittedName>
</protein>
<accession>A0A949WG58</accession>
<dbReference type="Proteomes" id="UP000732858">
    <property type="component" value="Unassembled WGS sequence"/>
</dbReference>
<organism evidence="2 3">
    <name type="scientific">Ursidibacter maritimus</name>
    <dbReference type="NCBI Taxonomy" id="1331689"/>
    <lineage>
        <taxon>Bacteria</taxon>
        <taxon>Pseudomonadati</taxon>
        <taxon>Pseudomonadota</taxon>
        <taxon>Gammaproteobacteria</taxon>
        <taxon>Pasteurellales</taxon>
        <taxon>Pasteurellaceae</taxon>
        <taxon>Ursidibacter</taxon>
    </lineage>
</organism>
<reference evidence="2" key="1">
    <citation type="journal article" date="2021" name="Mol. Ecol.">
        <title>Polar bear-adapted Ursidibacter maritimus are remarkably conserved after generations in captivity.</title>
        <authorList>
            <person name="Espinosa-Gongora C."/>
            <person name="Hansen M.J."/>
            <person name="Bertelsen M.F."/>
            <person name="Bojesen A.M."/>
        </authorList>
    </citation>
    <scope>NUCLEOTIDE SEQUENCE</scope>
    <source>
        <strain evidence="2">Pb43105x</strain>
    </source>
</reference>
<gene>
    <name evidence="2" type="ORF">HT672_06475</name>
</gene>
<evidence type="ECO:0000313" key="3">
    <source>
        <dbReference type="Proteomes" id="UP000732858"/>
    </source>
</evidence>
<evidence type="ECO:0000256" key="1">
    <source>
        <dbReference type="SAM" id="MobiDB-lite"/>
    </source>
</evidence>
<name>A0A949WG58_9PAST</name>
<dbReference type="GeneID" id="65549082"/>
<evidence type="ECO:0000313" key="2">
    <source>
        <dbReference type="EMBL" id="MBV6546930.1"/>
    </source>
</evidence>
<feature type="region of interest" description="Disordered" evidence="1">
    <location>
        <begin position="1"/>
        <end position="20"/>
    </location>
</feature>